<reference evidence="1" key="1">
    <citation type="submission" date="2021-08" db="EMBL/GenBank/DDBJ databases">
        <authorList>
            <person name="Stevens D.C."/>
        </authorList>
    </citation>
    <scope>NUCLEOTIDE SEQUENCE</scope>
    <source>
        <strain evidence="1">DSM 53165</strain>
    </source>
</reference>
<proteinExistence type="predicted"/>
<dbReference type="Proteomes" id="UP001139031">
    <property type="component" value="Unassembled WGS sequence"/>
</dbReference>
<name>A0ABS7THX0_9BACT</name>
<accession>A0ABS7THX0</accession>
<dbReference type="RefSeq" id="WP_224189479.1">
    <property type="nucleotide sequence ID" value="NZ_JAIRAU010000001.1"/>
</dbReference>
<protein>
    <submittedName>
        <fullName evidence="1">Uncharacterized protein</fullName>
    </submittedName>
</protein>
<evidence type="ECO:0000313" key="1">
    <source>
        <dbReference type="EMBL" id="MBZ5707716.1"/>
    </source>
</evidence>
<comment type="caution">
    <text evidence="1">The sequence shown here is derived from an EMBL/GenBank/DDBJ whole genome shotgun (WGS) entry which is preliminary data.</text>
</comment>
<gene>
    <name evidence="1" type="ORF">K7C98_00495</name>
</gene>
<sequence length="119" mass="12782">MSAEFLTVEVDDASFTEPVQLTFRRLAPPQRVRTVDLDGAGPRRARGLQRRADGSLDVDAPAWACPVEDSGAGVSWLVYGGNAGLWLAPAGAAEPDLDDRAQAVETYVLVDRDDVELAE</sequence>
<keyword evidence="2" id="KW-1185">Reference proteome</keyword>
<organism evidence="1 2">
    <name type="scientific">Nannocystis pusilla</name>
    <dbReference type="NCBI Taxonomy" id="889268"/>
    <lineage>
        <taxon>Bacteria</taxon>
        <taxon>Pseudomonadati</taxon>
        <taxon>Myxococcota</taxon>
        <taxon>Polyangia</taxon>
        <taxon>Nannocystales</taxon>
        <taxon>Nannocystaceae</taxon>
        <taxon>Nannocystis</taxon>
    </lineage>
</organism>
<evidence type="ECO:0000313" key="2">
    <source>
        <dbReference type="Proteomes" id="UP001139031"/>
    </source>
</evidence>
<dbReference type="EMBL" id="JAIRAU010000001">
    <property type="protein sequence ID" value="MBZ5707716.1"/>
    <property type="molecule type" value="Genomic_DNA"/>
</dbReference>